<organism evidence="3 4">
    <name type="scientific">Parabacteroides faecalis</name>
    <dbReference type="NCBI Taxonomy" id="2924040"/>
    <lineage>
        <taxon>Bacteria</taxon>
        <taxon>Pseudomonadati</taxon>
        <taxon>Bacteroidota</taxon>
        <taxon>Bacteroidia</taxon>
        <taxon>Bacteroidales</taxon>
        <taxon>Tannerellaceae</taxon>
        <taxon>Parabacteroides</taxon>
    </lineage>
</organism>
<sequence length="259" mass="28755">MNVFPAIEGSSCYRYNNALHMSFHDHMHQVFAGYLEDYLKKLNLTQAIVDEYGDDVEVEQDLNRKSSANTNTIKMDEEDAERDRLLSVMFYMVSNGLKASKAAVKAAAQQLDVVIRPYKGAQGVADDAETSLIKGLILDLRKEENTAAVTTLGLDATVDELEEANNNFDAAKNKRTSERALTEGDNLKDARSKTDTVYQNMCTLISAAALMAATPEDLEFVVSVINEMNRVIANHKTSYTQSQAQKKSNKPEEGETVEK</sequence>
<name>A0ABT0C279_9BACT</name>
<proteinExistence type="predicted"/>
<dbReference type="EMBL" id="JAKZMM010000026">
    <property type="protein sequence ID" value="MCJ2381120.1"/>
    <property type="molecule type" value="Genomic_DNA"/>
</dbReference>
<keyword evidence="1" id="KW-0175">Coiled coil</keyword>
<gene>
    <name evidence="3" type="ORF">MUN53_10920</name>
</gene>
<protein>
    <submittedName>
        <fullName evidence="3">DUF6261 family protein</fullName>
    </submittedName>
</protein>
<dbReference type="Proteomes" id="UP001165444">
    <property type="component" value="Unassembled WGS sequence"/>
</dbReference>
<dbReference type="RefSeq" id="WP_243325450.1">
    <property type="nucleotide sequence ID" value="NZ_JAKZMM010000026.1"/>
</dbReference>
<accession>A0ABT0C279</accession>
<feature type="compositionally biased region" description="Polar residues" evidence="2">
    <location>
        <begin position="236"/>
        <end position="246"/>
    </location>
</feature>
<dbReference type="InterPro" id="IPR046228">
    <property type="entry name" value="DUF6261"/>
</dbReference>
<keyword evidence="4" id="KW-1185">Reference proteome</keyword>
<feature type="coiled-coil region" evidence="1">
    <location>
        <begin position="154"/>
        <end position="181"/>
    </location>
</feature>
<feature type="region of interest" description="Disordered" evidence="2">
    <location>
        <begin position="236"/>
        <end position="259"/>
    </location>
</feature>
<evidence type="ECO:0000313" key="3">
    <source>
        <dbReference type="EMBL" id="MCJ2381120.1"/>
    </source>
</evidence>
<comment type="caution">
    <text evidence="3">The sequence shown here is derived from an EMBL/GenBank/DDBJ whole genome shotgun (WGS) entry which is preliminary data.</text>
</comment>
<evidence type="ECO:0000256" key="2">
    <source>
        <dbReference type="SAM" id="MobiDB-lite"/>
    </source>
</evidence>
<evidence type="ECO:0000313" key="4">
    <source>
        <dbReference type="Proteomes" id="UP001165444"/>
    </source>
</evidence>
<feature type="compositionally biased region" description="Basic and acidic residues" evidence="2">
    <location>
        <begin position="249"/>
        <end position="259"/>
    </location>
</feature>
<dbReference type="Pfam" id="PF19775">
    <property type="entry name" value="DUF6261"/>
    <property type="match status" value="1"/>
</dbReference>
<reference evidence="3 4" key="1">
    <citation type="submission" date="2022-03" db="EMBL/GenBank/DDBJ databases">
        <title>Parabacteroides sp. nov. isolated from swine feces.</title>
        <authorList>
            <person name="Bak J.E."/>
        </authorList>
    </citation>
    <scope>NUCLEOTIDE SEQUENCE [LARGE SCALE GENOMIC DNA]</scope>
    <source>
        <strain evidence="3 4">AGMB00274</strain>
    </source>
</reference>
<evidence type="ECO:0000256" key="1">
    <source>
        <dbReference type="SAM" id="Coils"/>
    </source>
</evidence>